<evidence type="ECO:0000313" key="1">
    <source>
        <dbReference type="EMBL" id="MBM0279899.1"/>
    </source>
</evidence>
<protein>
    <submittedName>
        <fullName evidence="1">Uncharacterized protein</fullName>
    </submittedName>
</protein>
<reference evidence="1 2" key="1">
    <citation type="submission" date="2021-01" db="EMBL/GenBank/DDBJ databases">
        <title>Draft genome sequence of Micromonospora sp. strain STR1s_6.</title>
        <authorList>
            <person name="Karlyshev A."/>
            <person name="Jawad R."/>
        </authorList>
    </citation>
    <scope>NUCLEOTIDE SEQUENCE [LARGE SCALE GENOMIC DNA]</scope>
    <source>
        <strain evidence="1 2">STR1S-6</strain>
    </source>
</reference>
<accession>A0ABS1YRY2</accession>
<dbReference type="Proteomes" id="UP000622245">
    <property type="component" value="Unassembled WGS sequence"/>
</dbReference>
<name>A0ABS1YRY2_9ACTN</name>
<dbReference type="EMBL" id="JAEVHL010000386">
    <property type="protein sequence ID" value="MBM0279899.1"/>
    <property type="molecule type" value="Genomic_DNA"/>
</dbReference>
<sequence>MPGYAEFRKTESIKGGAEGKRAGLAPRPVTVAVMDASDDAGDCGICGGPLDERHAHRGSDGAAAGQGRRIEFVVIGRRGGIADYRKADDASRSYRTDAEMLALQLGVAESTLVGRRFSCWISPAEHGTFQSDHRLIA</sequence>
<evidence type="ECO:0000313" key="2">
    <source>
        <dbReference type="Proteomes" id="UP000622245"/>
    </source>
</evidence>
<dbReference type="RefSeq" id="WP_203152180.1">
    <property type="nucleotide sequence ID" value="NZ_JAEVHL010000386.1"/>
</dbReference>
<comment type="caution">
    <text evidence="1">The sequence shown here is derived from an EMBL/GenBank/DDBJ whole genome shotgun (WGS) entry which is preliminary data.</text>
</comment>
<proteinExistence type="predicted"/>
<gene>
    <name evidence="1" type="ORF">JM949_34330</name>
</gene>
<keyword evidence="2" id="KW-1185">Reference proteome</keyword>
<organism evidence="1 2">
    <name type="scientific">Micromonospora tarensis</name>
    <dbReference type="NCBI Taxonomy" id="2806100"/>
    <lineage>
        <taxon>Bacteria</taxon>
        <taxon>Bacillati</taxon>
        <taxon>Actinomycetota</taxon>
        <taxon>Actinomycetes</taxon>
        <taxon>Micromonosporales</taxon>
        <taxon>Micromonosporaceae</taxon>
        <taxon>Micromonospora</taxon>
    </lineage>
</organism>